<keyword evidence="3" id="KW-0560">Oxidoreductase</keyword>
<evidence type="ECO:0000313" key="6">
    <source>
        <dbReference type="EMBL" id="SEK10480.1"/>
    </source>
</evidence>
<accession>A0A975ZR07</accession>
<reference evidence="6 7" key="1">
    <citation type="submission" date="2016-10" db="EMBL/GenBank/DDBJ databases">
        <authorList>
            <person name="Varghese N."/>
            <person name="Submissions S."/>
        </authorList>
    </citation>
    <scope>NUCLEOTIDE SEQUENCE [LARGE SCALE GENOMIC DNA]</scope>
    <source>
        <strain evidence="6 7">FF3</strain>
    </source>
</reference>
<dbReference type="GO" id="GO:0008270">
    <property type="term" value="F:zinc ion binding"/>
    <property type="evidence" value="ECO:0007669"/>
    <property type="project" value="InterPro"/>
</dbReference>
<keyword evidence="7" id="KW-1185">Reference proteome</keyword>
<dbReference type="Gene3D" id="3.90.180.10">
    <property type="entry name" value="Medium-chain alcohol dehydrogenases, catalytic domain"/>
    <property type="match status" value="1"/>
</dbReference>
<dbReference type="Pfam" id="PF08240">
    <property type="entry name" value="ADH_N"/>
    <property type="match status" value="1"/>
</dbReference>
<feature type="domain" description="Enoyl reductase (ER)" evidence="5">
    <location>
        <begin position="9"/>
        <end position="330"/>
    </location>
</feature>
<evidence type="ECO:0000313" key="7">
    <source>
        <dbReference type="Proteomes" id="UP000182932"/>
    </source>
</evidence>
<dbReference type="PROSITE" id="PS00059">
    <property type="entry name" value="ADH_ZINC"/>
    <property type="match status" value="1"/>
</dbReference>
<dbReference type="SMART" id="SM00829">
    <property type="entry name" value="PKS_ER"/>
    <property type="match status" value="1"/>
</dbReference>
<evidence type="ECO:0000256" key="1">
    <source>
        <dbReference type="ARBA" id="ARBA00022723"/>
    </source>
</evidence>
<evidence type="ECO:0000256" key="3">
    <source>
        <dbReference type="ARBA" id="ARBA00023002"/>
    </source>
</evidence>
<dbReference type="Pfam" id="PF00107">
    <property type="entry name" value="ADH_zinc_N"/>
    <property type="match status" value="1"/>
</dbReference>
<dbReference type="SUPFAM" id="SSF51735">
    <property type="entry name" value="NAD(P)-binding Rossmann-fold domains"/>
    <property type="match status" value="1"/>
</dbReference>
<dbReference type="InterPro" id="IPR036291">
    <property type="entry name" value="NAD(P)-bd_dom_sf"/>
</dbReference>
<dbReference type="RefSeq" id="WP_074840218.1">
    <property type="nucleotide sequence ID" value="NZ_FNYY01000033.1"/>
</dbReference>
<dbReference type="InterPro" id="IPR020843">
    <property type="entry name" value="ER"/>
</dbReference>
<dbReference type="InterPro" id="IPR050129">
    <property type="entry name" value="Zn_alcohol_dh"/>
</dbReference>
<dbReference type="Proteomes" id="UP000182932">
    <property type="component" value="Unassembled WGS sequence"/>
</dbReference>
<dbReference type="InterPro" id="IPR002328">
    <property type="entry name" value="ADH_Zn_CS"/>
</dbReference>
<comment type="cofactor">
    <cofactor evidence="4">
        <name>Zn(2+)</name>
        <dbReference type="ChEBI" id="CHEBI:29105"/>
    </cofactor>
</comment>
<proteinExistence type="inferred from homology"/>
<evidence type="ECO:0000259" key="5">
    <source>
        <dbReference type="SMART" id="SM00829"/>
    </source>
</evidence>
<comment type="caution">
    <text evidence="6">The sequence shown here is derived from an EMBL/GenBank/DDBJ whole genome shotgun (WGS) entry which is preliminary data.</text>
</comment>
<evidence type="ECO:0000256" key="4">
    <source>
        <dbReference type="RuleBase" id="RU361277"/>
    </source>
</evidence>
<dbReference type="PANTHER" id="PTHR43401:SF2">
    <property type="entry name" value="L-THREONINE 3-DEHYDROGENASE"/>
    <property type="match status" value="1"/>
</dbReference>
<dbReference type="EMBL" id="FNYY01000033">
    <property type="protein sequence ID" value="SEK10480.1"/>
    <property type="molecule type" value="Genomic_DNA"/>
</dbReference>
<dbReference type="InterPro" id="IPR011032">
    <property type="entry name" value="GroES-like_sf"/>
</dbReference>
<dbReference type="Gene3D" id="3.40.50.720">
    <property type="entry name" value="NAD(P)-binding Rossmann-like Domain"/>
    <property type="match status" value="1"/>
</dbReference>
<organism evidence="6 7">
    <name type="scientific">Marinovum algicola</name>
    <dbReference type="NCBI Taxonomy" id="42444"/>
    <lineage>
        <taxon>Bacteria</taxon>
        <taxon>Pseudomonadati</taxon>
        <taxon>Pseudomonadota</taxon>
        <taxon>Alphaproteobacteria</taxon>
        <taxon>Rhodobacterales</taxon>
        <taxon>Roseobacteraceae</taxon>
        <taxon>Marinovum</taxon>
    </lineage>
</organism>
<protein>
    <submittedName>
        <fullName evidence="6">L-iditol 2-dehydrogenase</fullName>
    </submittedName>
</protein>
<gene>
    <name evidence="6" type="ORF">SAMN04487940_13321</name>
</gene>
<name>A0A975ZR07_9RHOB</name>
<keyword evidence="1 4" id="KW-0479">Metal-binding</keyword>
<dbReference type="PANTHER" id="PTHR43401">
    <property type="entry name" value="L-THREONINE 3-DEHYDROGENASE"/>
    <property type="match status" value="1"/>
</dbReference>
<dbReference type="InterPro" id="IPR013149">
    <property type="entry name" value="ADH-like_C"/>
</dbReference>
<dbReference type="SUPFAM" id="SSF50129">
    <property type="entry name" value="GroES-like"/>
    <property type="match status" value="1"/>
</dbReference>
<dbReference type="GO" id="GO:0016616">
    <property type="term" value="F:oxidoreductase activity, acting on the CH-OH group of donors, NAD or NADP as acceptor"/>
    <property type="evidence" value="ECO:0007669"/>
    <property type="project" value="UniProtKB-ARBA"/>
</dbReference>
<dbReference type="GeneID" id="80821073"/>
<dbReference type="AlphaFoldDB" id="A0A975ZR07"/>
<keyword evidence="2 4" id="KW-0862">Zinc</keyword>
<comment type="similarity">
    <text evidence="4">Belongs to the zinc-containing alcohol dehydrogenase family.</text>
</comment>
<evidence type="ECO:0000256" key="2">
    <source>
        <dbReference type="ARBA" id="ARBA00022833"/>
    </source>
</evidence>
<sequence>MLGVTKQSESLGDVALVDWPEPDARPGHVVLEVLSAGICGTDLHIYRNVYASNPPVVLGHEVCGRVVRMGEGVDSGLQGRRFVAETFFATCGACAHCRDGRPNLCRQRQSIGSHVNGAMTDLVEVPVRNLHEVPENIGDAAASLAEPLACVMNSLFGETSHIEPGQKVLVIGPGAIGLIAAQVAGVQGAEVTLRGTEADTARLQLARQIGFETSTVGDVLPEESFDVVVECSGNGHGYADALNFACRSGRIAQMGLGGKPATLPTDLICYKELTITSGFASTPRSWKRAMRLMHGDSLTLKPLVTDVMPVRAWEKAFDHSFNADGVKFVLAPGD</sequence>
<dbReference type="InterPro" id="IPR013154">
    <property type="entry name" value="ADH-like_N"/>
</dbReference>